<accession>E0UGR8</accession>
<organism evidence="1 2">
    <name type="scientific">Gloeothece verrucosa (strain PCC 7822)</name>
    <name type="common">Cyanothece sp. (strain PCC 7822)</name>
    <dbReference type="NCBI Taxonomy" id="497965"/>
    <lineage>
        <taxon>Bacteria</taxon>
        <taxon>Bacillati</taxon>
        <taxon>Cyanobacteriota</taxon>
        <taxon>Cyanophyceae</taxon>
        <taxon>Oscillatoriophycideae</taxon>
        <taxon>Chroococcales</taxon>
        <taxon>Aphanothecaceae</taxon>
        <taxon>Gloeothece</taxon>
        <taxon>Gloeothece verrucosa</taxon>
    </lineage>
</organism>
<dbReference type="HOGENOM" id="CLU_120019_0_0_3"/>
<dbReference type="SUPFAM" id="SSF55166">
    <property type="entry name" value="Hedgehog/DD-peptidase"/>
    <property type="match status" value="1"/>
</dbReference>
<reference evidence="2" key="1">
    <citation type="journal article" date="2011" name="MBio">
        <title>Novel metabolic attributes of the genus Cyanothece, comprising a group of unicellular nitrogen-fixing Cyanobacteria.</title>
        <authorList>
            <person name="Bandyopadhyay A."/>
            <person name="Elvitigala T."/>
            <person name="Welsh E."/>
            <person name="Stockel J."/>
            <person name="Liberton M."/>
            <person name="Min H."/>
            <person name="Sherman L.A."/>
            <person name="Pakrasi H.B."/>
        </authorList>
    </citation>
    <scope>NUCLEOTIDE SEQUENCE [LARGE SCALE GENOMIC DNA]</scope>
    <source>
        <strain evidence="2">PCC 7822</strain>
    </source>
</reference>
<dbReference type="KEGG" id="cyj:Cyan7822_2424"/>
<evidence type="ECO:0000313" key="1">
    <source>
        <dbReference type="EMBL" id="ADN14399.1"/>
    </source>
</evidence>
<dbReference type="Proteomes" id="UP000008206">
    <property type="component" value="Chromosome"/>
</dbReference>
<dbReference type="EMBL" id="CP002198">
    <property type="protein sequence ID" value="ADN14399.1"/>
    <property type="molecule type" value="Genomic_DNA"/>
</dbReference>
<gene>
    <name evidence="1" type="ordered locus">Cyan7822_2424</name>
</gene>
<dbReference type="AlphaFoldDB" id="E0UGR8"/>
<keyword evidence="2" id="KW-1185">Reference proteome</keyword>
<sequence length="197" mass="22751">MQMVQLIPQIALGKYLYLEDFCTCSITYKNYADKIDILPKNPASLEALKSLTIKILDPIIDHFGIDKFKLTYGFCSADLKRYLNQKDPITGKKNGRIDPSRDQHIAHEMNKNGKYYCERLGAACDFLIVDFKSGHLVDWILEQQLPFDSLYFYGENRPIHISYGPQHKRDIWAFTATGQPTKKGIEDWVKLAKMIKL</sequence>
<evidence type="ECO:0000313" key="2">
    <source>
        <dbReference type="Proteomes" id="UP000008206"/>
    </source>
</evidence>
<protein>
    <submittedName>
        <fullName evidence="1">Peptidase M15A</fullName>
    </submittedName>
</protein>
<proteinExistence type="predicted"/>
<dbReference type="eggNOG" id="ENOG502ZBTE">
    <property type="taxonomic scope" value="Bacteria"/>
</dbReference>
<dbReference type="InterPro" id="IPR009045">
    <property type="entry name" value="Zn_M74/Hedgehog-like"/>
</dbReference>
<name>E0UGR8_GLOV7</name>
<dbReference type="STRING" id="497965.Cyan7822_2424"/>